<dbReference type="PANTHER" id="PTHR24198">
    <property type="entry name" value="ANKYRIN REPEAT AND PROTEIN KINASE DOMAIN-CONTAINING PROTEIN"/>
    <property type="match status" value="1"/>
</dbReference>
<keyword evidence="10" id="KW-1185">Reference proteome</keyword>
<dbReference type="SUPFAM" id="SSF48403">
    <property type="entry name" value="Ankyrin repeat"/>
    <property type="match status" value="1"/>
</dbReference>
<feature type="domain" description="GPI inositol-deacylase winged helix" evidence="6">
    <location>
        <begin position="666"/>
        <end position="763"/>
    </location>
</feature>
<dbReference type="PROSITE" id="PS50297">
    <property type="entry name" value="ANK_REP_REGION"/>
    <property type="match status" value="5"/>
</dbReference>
<dbReference type="InterPro" id="IPR002110">
    <property type="entry name" value="Ankyrin_rpt"/>
</dbReference>
<dbReference type="InterPro" id="IPR027417">
    <property type="entry name" value="P-loop_NTPase"/>
</dbReference>
<evidence type="ECO:0000259" key="8">
    <source>
        <dbReference type="Pfam" id="PF24883"/>
    </source>
</evidence>
<dbReference type="SMART" id="SM00248">
    <property type="entry name" value="ANK"/>
    <property type="match status" value="11"/>
</dbReference>
<feature type="domain" description="NWD NACHT-NTPase N-terminal" evidence="5">
    <location>
        <begin position="127"/>
        <end position="336"/>
    </location>
</feature>
<dbReference type="InterPro" id="IPR054471">
    <property type="entry name" value="GPIID_WHD"/>
</dbReference>
<evidence type="ECO:0000313" key="10">
    <source>
        <dbReference type="Proteomes" id="UP001175261"/>
    </source>
</evidence>
<keyword evidence="2 3" id="KW-0040">ANK repeat</keyword>
<evidence type="ECO:0000259" key="7">
    <source>
        <dbReference type="Pfam" id="PF23239"/>
    </source>
</evidence>
<sequence>MPQRPIGQHANAVLPSGSQVQVYAAPPARGSKSIFNCSLLRATTRESIQRKINLRQQLSRSAKTEAKRRGGGGPGSGDERASRPARLQQEVSQREDGSVAGRGSSRDARAEAAGNIEEPKWPIPGPQTIWDESYSKLGEEEPEMVQEYERILGLDDSTGNGIRHNRQQKLLDICNDGLEKQSQKTRLSYVVGKVAGTVQTFDGLIREGIKVSPEASIAWAGVSILLPLLTNPPKEEEENRDGLLYLTRRLNHFTRLSRTVQQVRTSSVARERVDEFETFDEQVLELFREIIEFQVRSVLRFHRSSLQTWARDAVQHDRWQDRRKRIESLEERMKKDLGPALEVASLQLQRSMCSTTAEMLAFHVSEEESQCRALFRLDGASYESYKERVAKRARGTCQWFLRQDDYDKWLNQTSGPLLVTANPGCGKSVLARGLIDTDLPLEFPGHTVCYFFFKDQVQDTLRQALCALLHQVFCAKPHLIQHALTAYRNNREKLVQVTTELCNIFKNVAADPDLDSTIVVLDALDECKPDELRDMMNLWQEIYSSTRSTHRIRCLMTGRPYEGVTSYFDRAPADLRTIRIPGEEYSDDISEEIEQVIRLRVEELDVKTWSRPLKKRLESKLLRVENRTYLWVYLVFDHLEKNRPRMTAKGVDEFFEALPESINEAYEKMLSRAKGKDVDLVREVLSMVYVAFEPLTVTELNFALHVRSTHTRLEELEADLEPDELFESWLRDSCGLILSVHHGRVYFLHQTAREFLSTEARKAAMDRVDGKCSWQGSLTSAEAHAVAARSCVDYLMFTMSAESVETVVRWAELYSWKPPERQYMFLRYVSWHSAKHFRLAQDAAGFQRLLDQLKFNKTHSDIYWKLTKSWLSKSELQVLHDAGQGPDVLLHAAAFLGHAAVMKWLLSQGADTEASSGDRGSAMHSALKSGPGVSSLQLLVEHGANIEATDGHQRTPLLVAAIRGNKTAADWLLDKGANIEATDGHQRTPLLVAVDLDNKPAVDWLLDKGANVHHTDNSGYTALVLAAQSWRVNSTIIRRLLMAGAQIEARDRSGQTALMHSVRNDSSNGAITEQLLAAGASVSPCDMSGRTALHHASKYSNLGGLRQLLDAGAAIDGRDKDGCTPFHHWARSAYASRAAGEFLSSRGADQTARTLKGETALHLAAKTRQSSGIRCLLRLRDEASGAASPSLLSAAHETTNDGSTPLHLAAEHHIEEVAAILIAAGADLNAKDRSGSTPLHRAMRGRWSFVEREIFTNLISGGADVNIADAKGRTPLALVRSRFQYLKSEMAKLENDSDNYRYFLEQDLKEIEEMLASGILESNLDSRTSRHLNSHGM</sequence>
<dbReference type="Pfam" id="PF00023">
    <property type="entry name" value="Ank"/>
    <property type="match status" value="1"/>
</dbReference>
<dbReference type="Proteomes" id="UP001175261">
    <property type="component" value="Unassembled WGS sequence"/>
</dbReference>
<evidence type="ECO:0000256" key="1">
    <source>
        <dbReference type="ARBA" id="ARBA00022737"/>
    </source>
</evidence>
<dbReference type="InterPro" id="IPR031359">
    <property type="entry name" value="NACHT_N"/>
</dbReference>
<evidence type="ECO:0000256" key="4">
    <source>
        <dbReference type="SAM" id="MobiDB-lite"/>
    </source>
</evidence>
<feature type="domain" description="Nephrocystin 3-like N-terminal" evidence="8">
    <location>
        <begin position="395"/>
        <end position="559"/>
    </location>
</feature>
<dbReference type="EMBL" id="JAPDFR010000005">
    <property type="protein sequence ID" value="KAK0386653.1"/>
    <property type="molecule type" value="Genomic_DNA"/>
</dbReference>
<feature type="repeat" description="ANK" evidence="3">
    <location>
        <begin position="952"/>
        <end position="984"/>
    </location>
</feature>
<evidence type="ECO:0008006" key="11">
    <source>
        <dbReference type="Google" id="ProtNLM"/>
    </source>
</evidence>
<evidence type="ECO:0000259" key="6">
    <source>
        <dbReference type="Pfam" id="PF22939"/>
    </source>
</evidence>
<protein>
    <recommendedName>
        <fullName evidence="11">NWD NACHT-NTPase N-terminal domain-containing protein</fullName>
    </recommendedName>
</protein>
<feature type="repeat" description="ANK" evidence="3">
    <location>
        <begin position="985"/>
        <end position="1017"/>
    </location>
</feature>
<feature type="repeat" description="ANK" evidence="3">
    <location>
        <begin position="1234"/>
        <end position="1270"/>
    </location>
</feature>
<dbReference type="Pfam" id="PF12796">
    <property type="entry name" value="Ank_2"/>
    <property type="match status" value="3"/>
</dbReference>
<evidence type="ECO:0000259" key="5">
    <source>
        <dbReference type="Pfam" id="PF17100"/>
    </source>
</evidence>
<keyword evidence="1" id="KW-0677">Repeat</keyword>
<dbReference type="Pfam" id="PF23239">
    <property type="entry name" value="DUF7069"/>
    <property type="match status" value="1"/>
</dbReference>
<feature type="domain" description="DUF7069" evidence="7">
    <location>
        <begin position="589"/>
        <end position="651"/>
    </location>
</feature>
<dbReference type="Pfam" id="PF22939">
    <property type="entry name" value="WHD_GPIID"/>
    <property type="match status" value="1"/>
</dbReference>
<dbReference type="InterPro" id="IPR055497">
    <property type="entry name" value="DUF7069"/>
</dbReference>
<dbReference type="Pfam" id="PF17100">
    <property type="entry name" value="NACHT_N"/>
    <property type="match status" value="1"/>
</dbReference>
<feature type="repeat" description="ANK" evidence="3">
    <location>
        <begin position="1201"/>
        <end position="1233"/>
    </location>
</feature>
<organism evidence="9 10">
    <name type="scientific">Sarocladium strictum</name>
    <name type="common">Black bundle disease fungus</name>
    <name type="synonym">Acremonium strictum</name>
    <dbReference type="NCBI Taxonomy" id="5046"/>
    <lineage>
        <taxon>Eukaryota</taxon>
        <taxon>Fungi</taxon>
        <taxon>Dikarya</taxon>
        <taxon>Ascomycota</taxon>
        <taxon>Pezizomycotina</taxon>
        <taxon>Sordariomycetes</taxon>
        <taxon>Hypocreomycetidae</taxon>
        <taxon>Hypocreales</taxon>
        <taxon>Sarocladiaceae</taxon>
        <taxon>Sarocladium</taxon>
    </lineage>
</organism>
<dbReference type="Gene3D" id="1.25.40.20">
    <property type="entry name" value="Ankyrin repeat-containing domain"/>
    <property type="match status" value="4"/>
</dbReference>
<proteinExistence type="predicted"/>
<dbReference type="PROSITE" id="PS50088">
    <property type="entry name" value="ANK_REPEAT"/>
    <property type="match status" value="8"/>
</dbReference>
<name>A0AA39GHA1_SARSR</name>
<evidence type="ECO:0000256" key="2">
    <source>
        <dbReference type="ARBA" id="ARBA00023043"/>
    </source>
</evidence>
<evidence type="ECO:0000313" key="9">
    <source>
        <dbReference type="EMBL" id="KAK0386653.1"/>
    </source>
</evidence>
<dbReference type="SUPFAM" id="SSF52540">
    <property type="entry name" value="P-loop containing nucleoside triphosphate hydrolases"/>
    <property type="match status" value="1"/>
</dbReference>
<dbReference type="Gene3D" id="3.40.50.300">
    <property type="entry name" value="P-loop containing nucleotide triphosphate hydrolases"/>
    <property type="match status" value="1"/>
</dbReference>
<gene>
    <name evidence="9" type="ORF">NLU13_6488</name>
</gene>
<feature type="region of interest" description="Disordered" evidence="4">
    <location>
        <begin position="54"/>
        <end position="128"/>
    </location>
</feature>
<comment type="caution">
    <text evidence="9">The sequence shown here is derived from an EMBL/GenBank/DDBJ whole genome shotgun (WGS) entry which is preliminary data.</text>
</comment>
<dbReference type="InterPro" id="IPR036770">
    <property type="entry name" value="Ankyrin_rpt-contain_sf"/>
</dbReference>
<feature type="repeat" description="ANK" evidence="3">
    <location>
        <begin position="918"/>
        <end position="951"/>
    </location>
</feature>
<dbReference type="PANTHER" id="PTHR24198:SF165">
    <property type="entry name" value="ANKYRIN REPEAT-CONTAINING PROTEIN-RELATED"/>
    <property type="match status" value="1"/>
</dbReference>
<feature type="repeat" description="ANK" evidence="3">
    <location>
        <begin position="1018"/>
        <end position="1052"/>
    </location>
</feature>
<dbReference type="Pfam" id="PF24883">
    <property type="entry name" value="NPHP3_N"/>
    <property type="match status" value="1"/>
</dbReference>
<accession>A0AA39GHA1</accession>
<reference evidence="9" key="1">
    <citation type="submission" date="2022-10" db="EMBL/GenBank/DDBJ databases">
        <title>Determination and structural analysis of whole genome sequence of Sarocladium strictum F4-1.</title>
        <authorList>
            <person name="Hu L."/>
            <person name="Jiang Y."/>
        </authorList>
    </citation>
    <scope>NUCLEOTIDE SEQUENCE</scope>
    <source>
        <strain evidence="9">F4-1</strain>
    </source>
</reference>
<dbReference type="InterPro" id="IPR056884">
    <property type="entry name" value="NPHP3-like_N"/>
</dbReference>
<feature type="repeat" description="ANK" evidence="3">
    <location>
        <begin position="1088"/>
        <end position="1120"/>
    </location>
</feature>
<feature type="repeat" description="ANK" evidence="3">
    <location>
        <begin position="890"/>
        <end position="917"/>
    </location>
</feature>
<evidence type="ECO:0000256" key="3">
    <source>
        <dbReference type="PROSITE-ProRule" id="PRU00023"/>
    </source>
</evidence>